<proteinExistence type="predicted"/>
<dbReference type="InterPro" id="IPR003711">
    <property type="entry name" value="CarD-like/TRCF_RID"/>
</dbReference>
<evidence type="ECO:0000259" key="1">
    <source>
        <dbReference type="SMART" id="SM01058"/>
    </source>
</evidence>
<accession>A0A9D2LCM9</accession>
<dbReference type="PANTHER" id="PTHR38447:SF1">
    <property type="entry name" value="RNA POLYMERASE-BINDING TRANSCRIPTION FACTOR CARD"/>
    <property type="match status" value="1"/>
</dbReference>
<dbReference type="EMBL" id="DWZH01000042">
    <property type="protein sequence ID" value="HJB10108.1"/>
    <property type="molecule type" value="Genomic_DNA"/>
</dbReference>
<dbReference type="Pfam" id="PF21095">
    <property type="entry name" value="CarD_C"/>
    <property type="match status" value="1"/>
</dbReference>
<dbReference type="GO" id="GO:0009303">
    <property type="term" value="P:rRNA transcription"/>
    <property type="evidence" value="ECO:0007669"/>
    <property type="project" value="TreeGrafter"/>
</dbReference>
<dbReference type="SMART" id="SM01058">
    <property type="entry name" value="CarD_TRCF"/>
    <property type="match status" value="1"/>
</dbReference>
<organism evidence="2 3">
    <name type="scientific">Candidatus Brachybacterium merdavium</name>
    <dbReference type="NCBI Taxonomy" id="2838513"/>
    <lineage>
        <taxon>Bacteria</taxon>
        <taxon>Bacillati</taxon>
        <taxon>Actinomycetota</taxon>
        <taxon>Actinomycetes</taxon>
        <taxon>Micrococcales</taxon>
        <taxon>Dermabacteraceae</taxon>
        <taxon>Brachybacterium</taxon>
    </lineage>
</organism>
<dbReference type="Gene3D" id="1.20.58.1290">
    <property type="entry name" value="CarD-like, C-terminal domain"/>
    <property type="match status" value="1"/>
</dbReference>
<gene>
    <name evidence="2" type="ORF">H9786_06200</name>
</gene>
<dbReference type="AlphaFoldDB" id="A0A9D2LCM9"/>
<dbReference type="InterPro" id="IPR048792">
    <property type="entry name" value="CarD_C"/>
</dbReference>
<dbReference type="InterPro" id="IPR036101">
    <property type="entry name" value="CarD-like/TRCF_RID_sf"/>
</dbReference>
<dbReference type="SUPFAM" id="SSF141259">
    <property type="entry name" value="CarD-like"/>
    <property type="match status" value="1"/>
</dbReference>
<dbReference type="Proteomes" id="UP000823823">
    <property type="component" value="Unassembled WGS sequence"/>
</dbReference>
<dbReference type="PANTHER" id="PTHR38447">
    <property type="entry name" value="TRANSCRIPTION FACTOR YDEB-RELATED"/>
    <property type="match status" value="1"/>
</dbReference>
<reference evidence="2" key="2">
    <citation type="submission" date="2021-04" db="EMBL/GenBank/DDBJ databases">
        <authorList>
            <person name="Gilroy R."/>
        </authorList>
    </citation>
    <scope>NUCLEOTIDE SEQUENCE</scope>
    <source>
        <strain evidence="2">ChiHjej13B12-24818</strain>
    </source>
</reference>
<protein>
    <submittedName>
        <fullName evidence="2">CarD family transcriptional regulator</fullName>
    </submittedName>
</protein>
<comment type="caution">
    <text evidence="2">The sequence shown here is derived from an EMBL/GenBank/DDBJ whole genome shotgun (WGS) entry which is preliminary data.</text>
</comment>
<feature type="domain" description="CarD-like/TRCF RNAP-interacting" evidence="1">
    <location>
        <begin position="1"/>
        <end position="112"/>
    </location>
</feature>
<sequence length="172" mass="19056">MTIGDILAHPVHGPVRVLAHRERTVRGERREYVDLEVIGDAMRISVPSDDGQIVGMRDLLSEKEITEVLDWLQETAPERPKRETWAHRMKSLTMQLQSGKLSERVSVIRYILQASGISPKSLAERNMLRSALDPLATEIAIARGIEKDAAEQLLVETAALGAPTAEDEKVAA</sequence>
<dbReference type="InterPro" id="IPR052531">
    <property type="entry name" value="CarD-like_regulator"/>
</dbReference>
<dbReference type="Gene3D" id="2.40.10.170">
    <property type="match status" value="1"/>
</dbReference>
<dbReference type="InterPro" id="IPR042215">
    <property type="entry name" value="CarD-like_C"/>
</dbReference>
<dbReference type="Pfam" id="PF02559">
    <property type="entry name" value="CarD_TRCF_RID"/>
    <property type="match status" value="1"/>
</dbReference>
<evidence type="ECO:0000313" key="3">
    <source>
        <dbReference type="Proteomes" id="UP000823823"/>
    </source>
</evidence>
<name>A0A9D2LCM9_9MICO</name>
<reference evidence="2" key="1">
    <citation type="journal article" date="2021" name="PeerJ">
        <title>Extensive microbial diversity within the chicken gut microbiome revealed by metagenomics and culture.</title>
        <authorList>
            <person name="Gilroy R."/>
            <person name="Ravi A."/>
            <person name="Getino M."/>
            <person name="Pursley I."/>
            <person name="Horton D.L."/>
            <person name="Alikhan N.F."/>
            <person name="Baker D."/>
            <person name="Gharbi K."/>
            <person name="Hall N."/>
            <person name="Watson M."/>
            <person name="Adriaenssens E.M."/>
            <person name="Foster-Nyarko E."/>
            <person name="Jarju S."/>
            <person name="Secka A."/>
            <person name="Antonio M."/>
            <person name="Oren A."/>
            <person name="Chaudhuri R.R."/>
            <person name="La Ragione R."/>
            <person name="Hildebrand F."/>
            <person name="Pallen M.J."/>
        </authorList>
    </citation>
    <scope>NUCLEOTIDE SEQUENCE</scope>
    <source>
        <strain evidence="2">ChiHjej13B12-24818</strain>
    </source>
</reference>
<evidence type="ECO:0000313" key="2">
    <source>
        <dbReference type="EMBL" id="HJB10108.1"/>
    </source>
</evidence>